<dbReference type="SMART" id="SM00609">
    <property type="entry name" value="VIT"/>
    <property type="match status" value="1"/>
</dbReference>
<proteinExistence type="inferred from homology"/>
<evidence type="ECO:0000256" key="2">
    <source>
        <dbReference type="SAM" id="MobiDB-lite"/>
    </source>
</evidence>
<feature type="region of interest" description="Disordered" evidence="2">
    <location>
        <begin position="166"/>
        <end position="193"/>
    </location>
</feature>
<dbReference type="SMART" id="SM00327">
    <property type="entry name" value="VWA"/>
    <property type="match status" value="1"/>
</dbReference>
<dbReference type="Pfam" id="PF04984">
    <property type="entry name" value="Phage_sheath_1"/>
    <property type="match status" value="1"/>
</dbReference>
<dbReference type="AlphaFoldDB" id="A0AB37UIK8"/>
<dbReference type="InterPro" id="IPR013694">
    <property type="entry name" value="VIT"/>
</dbReference>
<evidence type="ECO:0000256" key="1">
    <source>
        <dbReference type="ARBA" id="ARBA00008005"/>
    </source>
</evidence>
<evidence type="ECO:0000259" key="3">
    <source>
        <dbReference type="PROSITE" id="PS50234"/>
    </source>
</evidence>
<gene>
    <name evidence="5" type="ORF">DSM107010_34820</name>
</gene>
<name>A0AB37UIK8_9CYAN</name>
<dbReference type="Pfam" id="PF17482">
    <property type="entry name" value="Phage_sheath_1C"/>
    <property type="match status" value="1"/>
</dbReference>
<dbReference type="PANTHER" id="PTHR35861:SF1">
    <property type="entry name" value="PHAGE TAIL SHEATH PROTEIN"/>
    <property type="match status" value="1"/>
</dbReference>
<dbReference type="RefSeq" id="WP_199755607.1">
    <property type="nucleotide sequence ID" value="NZ_JAVKZF010000004.1"/>
</dbReference>
<dbReference type="Gene3D" id="3.40.50.11780">
    <property type="match status" value="1"/>
</dbReference>
<comment type="similarity">
    <text evidence="1">Belongs to the myoviridae tail sheath protein family.</text>
</comment>
<dbReference type="InterPro" id="IPR020287">
    <property type="entry name" value="Tail_sheath_C"/>
</dbReference>
<organism evidence="5 6">
    <name type="scientific">Chroococcidiopsis cubana SAG 39.79</name>
    <dbReference type="NCBI Taxonomy" id="388085"/>
    <lineage>
        <taxon>Bacteria</taxon>
        <taxon>Bacillati</taxon>
        <taxon>Cyanobacteriota</taxon>
        <taxon>Cyanophyceae</taxon>
        <taxon>Chroococcidiopsidales</taxon>
        <taxon>Chroococcidiopsidaceae</taxon>
        <taxon>Chroococcidiopsis</taxon>
    </lineage>
</organism>
<reference evidence="5 6" key="1">
    <citation type="journal article" date="2019" name="Genome Biol. Evol.">
        <title>Day and night: Metabolic profiles and evolutionary relationships of six axenic non-marine cyanobacteria.</title>
        <authorList>
            <person name="Will S.E."/>
            <person name="Henke P."/>
            <person name="Boedeker C."/>
            <person name="Huang S."/>
            <person name="Brinkmann H."/>
            <person name="Rohde M."/>
            <person name="Jarek M."/>
            <person name="Friedl T."/>
            <person name="Seufert S."/>
            <person name="Schumacher M."/>
            <person name="Overmann J."/>
            <person name="Neumann-Schaal M."/>
            <person name="Petersen J."/>
        </authorList>
    </citation>
    <scope>NUCLEOTIDE SEQUENCE [LARGE SCALE GENOMIC DNA]</scope>
    <source>
        <strain evidence="5 6">SAG 39.79</strain>
    </source>
</reference>
<comment type="caution">
    <text evidence="5">The sequence shown here is derived from an EMBL/GenBank/DDBJ whole genome shotgun (WGS) entry which is preliminary data.</text>
</comment>
<accession>A0AB37UIK8</accession>
<evidence type="ECO:0000313" key="6">
    <source>
        <dbReference type="Proteomes" id="UP000282574"/>
    </source>
</evidence>
<protein>
    <recommendedName>
        <fullName evidence="7">Trypsin</fullName>
    </recommendedName>
</protein>
<dbReference type="Pfam" id="PF13768">
    <property type="entry name" value="VWA_3"/>
    <property type="match status" value="1"/>
</dbReference>
<dbReference type="InterPro" id="IPR036465">
    <property type="entry name" value="vWFA_dom_sf"/>
</dbReference>
<dbReference type="InterPro" id="IPR035089">
    <property type="entry name" value="Phage_sheath_subtilisin"/>
</dbReference>
<feature type="domain" description="VIT" evidence="4">
    <location>
        <begin position="12"/>
        <end position="140"/>
    </location>
</feature>
<dbReference type="InterPro" id="IPR002035">
    <property type="entry name" value="VWF_A"/>
</dbReference>
<dbReference type="PROSITE" id="PS50234">
    <property type="entry name" value="VWFA"/>
    <property type="match status" value="1"/>
</dbReference>
<dbReference type="PANTHER" id="PTHR35861">
    <property type="match status" value="1"/>
</dbReference>
<dbReference type="Pfam" id="PF08487">
    <property type="entry name" value="VIT"/>
    <property type="match status" value="1"/>
</dbReference>
<dbReference type="Proteomes" id="UP000282574">
    <property type="component" value="Unassembled WGS sequence"/>
</dbReference>
<dbReference type="InterPro" id="IPR052042">
    <property type="entry name" value="Tail_sheath_structural"/>
</dbReference>
<dbReference type="Gene3D" id="3.40.50.410">
    <property type="entry name" value="von Willebrand factor, type A domain"/>
    <property type="match status" value="1"/>
</dbReference>
<dbReference type="PROSITE" id="PS51468">
    <property type="entry name" value="VIT"/>
    <property type="match status" value="1"/>
</dbReference>
<evidence type="ECO:0000313" key="5">
    <source>
        <dbReference type="EMBL" id="RUT11213.1"/>
    </source>
</evidence>
<dbReference type="SUPFAM" id="SSF53300">
    <property type="entry name" value="vWA-like"/>
    <property type="match status" value="1"/>
</dbReference>
<keyword evidence="6" id="KW-1185">Reference proteome</keyword>
<sequence>MAKTIEPDNQLLAGLYGKTATEQLVFPLKHTEVLAKIAGNLSRVEVTQTFENSFSEPLEAVYVFPLPDEAAVDDMEIKIGDRTIKGNIKKREEVQQIYSQARSQGRIAGLLEQQRDNVFTQSLANIRPGEQIDVTIRYTDSLKFASGDYEFIFPMVVGPRFIPGTPIDSSGNTNRVPDAGRISPPVMPPETRSGHDIRVTVEIEAGVPVSDVRSPSHQLQIERGSIVRVKLDDRSTIPNKDLILRYRVAGNETQATVLTQYDERGGHFAIYLIPALEYRTDQIVPKDVVFLIDTSSSQLGDPLHKSQELMRQFIRGLNPDDTFTIIDFANTTKALSPTPLPNTPQNRIRAIDYINQLQANEQLQANVGTYLLEGIRTVLNFPATLSGRLRSIVLLSDGYIDNENEVLSEIQQRLQPGNRLYSFGVGSWVNRFLLNRIAEIGRGTAQIIRQDEPTEEVAQKFCNQINNPVLTNIQLSWEGTKHSPAIYPSIPPDLFAEQPLVLFGRIPLTEEDRFSKKKLRITGMTASGKQYEQTLNLIFTQTGHPAIAQLWGRARIKDLMNQMFGDETKAGVETVTDIALTYQLPTPVRPTKLEYTLPGVTLEYTLGHPMVEEVVSGPRPIEGVNTAVAGFIGFTESVRNGAQIGRAMLVTNWTQYLNYFAAPNSDGYTDFNAYLPFAVYGYFNNGGRLCYITSIGTQLPGTSQPTLPPIATVQIPKRGNRPTLNVSLRAEQAAALGTIQIIISDSRPRPMPEGTQGEPPPNTGEYFSLQLRCGDEMLEQYDHLTMNPDAPTQMATYVVEALRSSMYVEVEDEAQPGQPLNRRPMNGQYDLSPPLAITTMTPERFSNDIVGSQDDRTGLRGMFEYDQITMLACPDLMRAHEAGIMDLDRVHAIMHQMINLCDATIDGSTPNPPNRMVVLDSPYNCVKPQQVARWLEQELKIRSMFAALYYPWIRVRNPRNAGRLISVPPCGHMMGVWARTDEERGVHKAPVNEIPRGVVGLDYDVNYREQELLNPIGINCIRRFPNCGIRIWGARTLVDPEVEEWRYINVRRLVSYIEKSIQEGTQWAVFEANDRRLWGKLRRSTTKFLERLWREGALVGKTREEAFSVKCDESNNPPETIKLGRVYMDVKVAPVRPAEFVIFRISQMNYLDLEDEAHLDLENELHWMIGSLD</sequence>
<dbReference type="EMBL" id="RSCK01000029">
    <property type="protein sequence ID" value="RUT11213.1"/>
    <property type="molecule type" value="Genomic_DNA"/>
</dbReference>
<feature type="domain" description="VWFA" evidence="3">
    <location>
        <begin position="287"/>
        <end position="465"/>
    </location>
</feature>
<evidence type="ECO:0000259" key="4">
    <source>
        <dbReference type="PROSITE" id="PS51468"/>
    </source>
</evidence>
<evidence type="ECO:0008006" key="7">
    <source>
        <dbReference type="Google" id="ProtNLM"/>
    </source>
</evidence>